<keyword evidence="4 6" id="KW-0472">Membrane</keyword>
<evidence type="ECO:0000256" key="6">
    <source>
        <dbReference type="SAM" id="Phobius"/>
    </source>
</evidence>
<dbReference type="GO" id="GO:0034755">
    <property type="term" value="P:iron ion transmembrane transport"/>
    <property type="evidence" value="ECO:0007669"/>
    <property type="project" value="TreeGrafter"/>
</dbReference>
<evidence type="ECO:0000313" key="7">
    <source>
        <dbReference type="EMBL" id="OKH38648.1"/>
    </source>
</evidence>
<feature type="region of interest" description="Disordered" evidence="5">
    <location>
        <begin position="1"/>
        <end position="24"/>
    </location>
</feature>
<keyword evidence="2 6" id="KW-0812">Transmembrane</keyword>
<dbReference type="Proteomes" id="UP000185860">
    <property type="component" value="Unassembled WGS sequence"/>
</dbReference>
<dbReference type="GO" id="GO:0015086">
    <property type="term" value="F:cadmium ion transmembrane transporter activity"/>
    <property type="evidence" value="ECO:0007669"/>
    <property type="project" value="TreeGrafter"/>
</dbReference>
<feature type="transmembrane region" description="Helical" evidence="6">
    <location>
        <begin position="214"/>
        <end position="233"/>
    </location>
</feature>
<feature type="transmembrane region" description="Helical" evidence="6">
    <location>
        <begin position="34"/>
        <end position="55"/>
    </location>
</feature>
<evidence type="ECO:0000256" key="3">
    <source>
        <dbReference type="ARBA" id="ARBA00022989"/>
    </source>
</evidence>
<feature type="transmembrane region" description="Helical" evidence="6">
    <location>
        <begin position="110"/>
        <end position="139"/>
    </location>
</feature>
<feature type="transmembrane region" description="Helical" evidence="6">
    <location>
        <begin position="378"/>
        <end position="395"/>
    </location>
</feature>
<dbReference type="GO" id="GO:0005384">
    <property type="term" value="F:manganese ion transmembrane transporter activity"/>
    <property type="evidence" value="ECO:0007669"/>
    <property type="project" value="TreeGrafter"/>
</dbReference>
<dbReference type="AlphaFoldDB" id="A0A1U7IMS3"/>
<feature type="transmembrane region" description="Helical" evidence="6">
    <location>
        <begin position="174"/>
        <end position="194"/>
    </location>
</feature>
<evidence type="ECO:0000256" key="2">
    <source>
        <dbReference type="ARBA" id="ARBA00022692"/>
    </source>
</evidence>
<feature type="transmembrane region" description="Helical" evidence="6">
    <location>
        <begin position="145"/>
        <end position="162"/>
    </location>
</feature>
<dbReference type="Pfam" id="PF01566">
    <property type="entry name" value="Nramp"/>
    <property type="match status" value="1"/>
</dbReference>
<proteinExistence type="predicted"/>
<accession>A0A1U7IMS3</accession>
<feature type="transmembrane region" description="Helical" evidence="6">
    <location>
        <begin position="324"/>
        <end position="344"/>
    </location>
</feature>
<dbReference type="EMBL" id="MRCE01000007">
    <property type="protein sequence ID" value="OKH38648.1"/>
    <property type="molecule type" value="Genomic_DNA"/>
</dbReference>
<feature type="compositionally biased region" description="Polar residues" evidence="5">
    <location>
        <begin position="1"/>
        <end position="21"/>
    </location>
</feature>
<reference evidence="7 8" key="1">
    <citation type="submission" date="2016-11" db="EMBL/GenBank/DDBJ databases">
        <title>Draft Genome Sequences of Nine Cyanobacterial Strains from Diverse Habitats.</title>
        <authorList>
            <person name="Zhu T."/>
            <person name="Hou S."/>
            <person name="Lu X."/>
            <person name="Hess W.R."/>
        </authorList>
    </citation>
    <scope>NUCLEOTIDE SEQUENCE [LARGE SCALE GENOMIC DNA]</scope>
    <source>
        <strain evidence="7 8">IAM M-71</strain>
    </source>
</reference>
<dbReference type="PANTHER" id="PTHR11706:SF3">
    <property type="entry name" value="METAL ION TRANSPORT PROTEIN"/>
    <property type="match status" value="1"/>
</dbReference>
<dbReference type="NCBIfam" id="NF037982">
    <property type="entry name" value="Nramp_1"/>
    <property type="match status" value="1"/>
</dbReference>
<dbReference type="STRING" id="454136.NIES2119_08615"/>
<evidence type="ECO:0000313" key="8">
    <source>
        <dbReference type="Proteomes" id="UP000185860"/>
    </source>
</evidence>
<feature type="transmembrane region" description="Helical" evidence="6">
    <location>
        <begin position="436"/>
        <end position="458"/>
    </location>
</feature>
<dbReference type="RefSeq" id="WP_073593058.1">
    <property type="nucleotide sequence ID" value="NZ_MRCE01000007.1"/>
</dbReference>
<name>A0A1U7IMS3_9CYAN</name>
<evidence type="ECO:0000256" key="1">
    <source>
        <dbReference type="ARBA" id="ARBA00004141"/>
    </source>
</evidence>
<feature type="transmembrane region" description="Helical" evidence="6">
    <location>
        <begin position="61"/>
        <end position="81"/>
    </location>
</feature>
<organism evidence="7 8">
    <name type="scientific">[Phormidium ambiguum] IAM M-71</name>
    <dbReference type="NCBI Taxonomy" id="454136"/>
    <lineage>
        <taxon>Bacteria</taxon>
        <taxon>Bacillati</taxon>
        <taxon>Cyanobacteriota</taxon>
        <taxon>Cyanophyceae</taxon>
        <taxon>Oscillatoriophycideae</taxon>
        <taxon>Aerosakkonematales</taxon>
        <taxon>Aerosakkonemataceae</taxon>
        <taxon>Floridanema</taxon>
    </lineage>
</organism>
<dbReference type="InterPro" id="IPR001046">
    <property type="entry name" value="NRAMP_fam"/>
</dbReference>
<sequence length="470" mass="50937">MTNKNHLSASTQTGNEQQENKQIIPKPPTGWTRFLWLGPSFLWMLSAAGSGELLFTPRIAAFYGYSLLWALLAAVVLKWFINREVGRFSVCTGATILEGFKRLPGPKNWAIWWILVPQFFVAIATVAGLAGAAATALILVTGGTVKLWTVIIILVTAAIVFLGQYNVVEKISSYIGIARTIAVVVAATLVFPNVRQLAAGLLPQIPADVKYQEILPWLGFMLAGAAGLMWYSYWVEARGYGAAGLNQEQPLQANEISDEEKKRLHGWVTLMTLSNTLAVVGALLAALAFLILGGELLRPQGLVPKENQVAETLGNLLGDLWGPFGFWFMIAIVFITFCSTTLSVQDGFGRMFADGTQIILQGFGLRGRWTNEKFLQKTYIIVLVAALPIAIYLIFGQPVGLLQLAGGIEAAHIPVVTGLTLYLNHRMLPKELKPSIWSLGGTVIAGLFFAVFAVIYLLQLTGIIGSGSGG</sequence>
<evidence type="ECO:0000256" key="4">
    <source>
        <dbReference type="ARBA" id="ARBA00023136"/>
    </source>
</evidence>
<dbReference type="GO" id="GO:0005886">
    <property type="term" value="C:plasma membrane"/>
    <property type="evidence" value="ECO:0007669"/>
    <property type="project" value="TreeGrafter"/>
</dbReference>
<keyword evidence="3 6" id="KW-1133">Transmembrane helix</keyword>
<comment type="caution">
    <text evidence="7">The sequence shown here is derived from an EMBL/GenBank/DDBJ whole genome shotgun (WGS) entry which is preliminary data.</text>
</comment>
<evidence type="ECO:0000256" key="5">
    <source>
        <dbReference type="SAM" id="MobiDB-lite"/>
    </source>
</evidence>
<protein>
    <submittedName>
        <fullName evidence="7">Manganese transporter</fullName>
    </submittedName>
</protein>
<feature type="transmembrane region" description="Helical" evidence="6">
    <location>
        <begin position="267"/>
        <end position="292"/>
    </location>
</feature>
<comment type="subcellular location">
    <subcellularLocation>
        <location evidence="1">Membrane</location>
        <topology evidence="1">Multi-pass membrane protein</topology>
    </subcellularLocation>
</comment>
<gene>
    <name evidence="7" type="ORF">NIES2119_08615</name>
</gene>
<dbReference type="PANTHER" id="PTHR11706">
    <property type="entry name" value="SOLUTE CARRIER PROTEIN FAMILY 11 MEMBER"/>
    <property type="match status" value="1"/>
</dbReference>
<dbReference type="OrthoDB" id="9787548at2"/>
<feature type="transmembrane region" description="Helical" evidence="6">
    <location>
        <begin position="401"/>
        <end position="424"/>
    </location>
</feature>